<evidence type="ECO:0000256" key="16">
    <source>
        <dbReference type="RuleBase" id="RU003692"/>
    </source>
</evidence>
<dbReference type="GO" id="GO:0005737">
    <property type="term" value="C:cytoplasm"/>
    <property type="evidence" value="ECO:0007669"/>
    <property type="project" value="UniProtKB-SubCell"/>
</dbReference>
<evidence type="ECO:0000256" key="9">
    <source>
        <dbReference type="ARBA" id="ARBA00023027"/>
    </source>
</evidence>
<dbReference type="SUPFAM" id="SSF55424">
    <property type="entry name" value="FAD/NAD-linked reductases, dimerisation (C-terminal) domain"/>
    <property type="match status" value="1"/>
</dbReference>
<dbReference type="PIRSF" id="PIRSF000350">
    <property type="entry name" value="Mercury_reductase_MerA"/>
    <property type="match status" value="1"/>
</dbReference>
<dbReference type="eggNOG" id="COG1249">
    <property type="taxonomic scope" value="Bacteria"/>
</dbReference>
<dbReference type="InterPro" id="IPR006258">
    <property type="entry name" value="Lipoamide_DH"/>
</dbReference>
<dbReference type="RefSeq" id="WP_036575664.1">
    <property type="nucleotide sequence ID" value="NZ_CABLBW010000001.1"/>
</dbReference>
<evidence type="ECO:0000256" key="8">
    <source>
        <dbReference type="ARBA" id="ARBA00023002"/>
    </source>
</evidence>
<evidence type="ECO:0000256" key="15">
    <source>
        <dbReference type="PIRSR" id="PIRSR000350-4"/>
    </source>
</evidence>
<sequence>MEKFDLVIVGAGPGGYVAAIRAAKEGKKVALIEGRDLGGTCLNRGCIPSKTMLKHAEVLNQIKEAEKFGIQVSSFSYSLEQMVSRKNKVIKQLKSGIEGLLKQNKITLYQGYGTVQKDKTITVLSDEQESKLAAEHIILANGSKPFVPDLPGLEDIAYDTSDTIFDIQAVPKHLVIVGGGVIGLEIACIFNSMDTKVEIVEMADRILPSEDKDASAFLAKQLKKAGVKIHTETKITSFTKEDGETKVEMQHKGEIQSLKTDHVLMSVGRVPNVMGLELLDLEMDGKFVKVDSNMQTSVQGIYAIGDLAGGYQLAHVASEEGIKAVNHIVGNPVVDAAVPRCVYTFPEIASVGLSEEKAIELGHDIETKKVDLAGNGKAIAAGENTGFMKLIAEKKFGEVIGVVMVGAHVTEMISQATSFMHLEGTAEEMDSMIFPHPTVSEALSEAAASWLGKGIHYK</sequence>
<comment type="caution">
    <text evidence="19">The sequence shown here is derived from an EMBL/GenBank/DDBJ whole genome shotgun (WGS) entry which is preliminary data.</text>
</comment>
<feature type="domain" description="Pyridine nucleotide-disulphide oxidoreductase dimerisation" evidence="17">
    <location>
        <begin position="338"/>
        <end position="447"/>
    </location>
</feature>
<feature type="binding site" evidence="14">
    <location>
        <position position="50"/>
    </location>
    <ligand>
        <name>FAD</name>
        <dbReference type="ChEBI" id="CHEBI:57692"/>
    </ligand>
</feature>
<evidence type="ECO:0000256" key="1">
    <source>
        <dbReference type="ARBA" id="ARBA00004496"/>
    </source>
</evidence>
<dbReference type="InterPro" id="IPR012999">
    <property type="entry name" value="Pyr_OxRdtase_I_AS"/>
</dbReference>
<dbReference type="InterPro" id="IPR001100">
    <property type="entry name" value="Pyr_nuc-diS_OxRdtase"/>
</dbReference>
<dbReference type="GO" id="GO:0050660">
    <property type="term" value="F:flavin adenine dinucleotide binding"/>
    <property type="evidence" value="ECO:0007669"/>
    <property type="project" value="InterPro"/>
</dbReference>
<organism evidence="19 20">
    <name type="scientific">Oceanobacillus picturae</name>
    <dbReference type="NCBI Taxonomy" id="171693"/>
    <lineage>
        <taxon>Bacteria</taxon>
        <taxon>Bacillati</taxon>
        <taxon>Bacillota</taxon>
        <taxon>Bacilli</taxon>
        <taxon>Bacillales</taxon>
        <taxon>Bacillaceae</taxon>
        <taxon>Oceanobacillus</taxon>
    </lineage>
</organism>
<reference evidence="19" key="1">
    <citation type="submission" date="2014-03" db="EMBL/GenBank/DDBJ databases">
        <title>Draft genome sequencing of Oceanobacillus picturae strain S1 isolated from human gut.</title>
        <authorList>
            <person name="Croce O."/>
            <person name="Lagier J.C."/>
            <person name="Raoult D."/>
        </authorList>
    </citation>
    <scope>NUCLEOTIDE SEQUENCE [LARGE SCALE GENOMIC DNA]</scope>
    <source>
        <strain evidence="19">S1</strain>
    </source>
</reference>
<dbReference type="InterPro" id="IPR016156">
    <property type="entry name" value="FAD/NAD-linked_Rdtase_dimer_sf"/>
</dbReference>
<comment type="cofactor">
    <cofactor evidence="14 16">
        <name>FAD</name>
        <dbReference type="ChEBI" id="CHEBI:57692"/>
    </cofactor>
    <text evidence="14 16">Binds 1 FAD per subunit.</text>
</comment>
<dbReference type="PANTHER" id="PTHR22912">
    <property type="entry name" value="DISULFIDE OXIDOREDUCTASE"/>
    <property type="match status" value="1"/>
</dbReference>
<dbReference type="Pfam" id="PF02852">
    <property type="entry name" value="Pyr_redox_dim"/>
    <property type="match status" value="1"/>
</dbReference>
<evidence type="ECO:0000256" key="3">
    <source>
        <dbReference type="ARBA" id="ARBA00012608"/>
    </source>
</evidence>
<dbReference type="AlphaFoldDB" id="W9ALH9"/>
<dbReference type="SUPFAM" id="SSF51905">
    <property type="entry name" value="FAD/NAD(P)-binding domain"/>
    <property type="match status" value="1"/>
</dbReference>
<dbReference type="InterPro" id="IPR036188">
    <property type="entry name" value="FAD/NAD-bd_sf"/>
</dbReference>
<keyword evidence="11 16" id="KW-0676">Redox-active center</keyword>
<evidence type="ECO:0000256" key="4">
    <source>
        <dbReference type="ARBA" id="ARBA00016961"/>
    </source>
</evidence>
<feature type="domain" description="FAD/NAD(P)-binding" evidence="18">
    <location>
        <begin position="4"/>
        <end position="321"/>
    </location>
</feature>
<comment type="similarity">
    <text evidence="2 16">Belongs to the class-I pyridine nucleotide-disulfide oxidoreductase family.</text>
</comment>
<keyword evidence="20" id="KW-1185">Reference proteome</keyword>
<feature type="binding site" evidence="14">
    <location>
        <position position="201"/>
    </location>
    <ligand>
        <name>NAD(+)</name>
        <dbReference type="ChEBI" id="CHEBI:57540"/>
    </ligand>
</feature>
<evidence type="ECO:0000256" key="6">
    <source>
        <dbReference type="ARBA" id="ARBA00022630"/>
    </source>
</evidence>
<evidence type="ECO:0000313" key="20">
    <source>
        <dbReference type="Proteomes" id="UP000028863"/>
    </source>
</evidence>
<feature type="active site" description="Proton acceptor" evidence="13">
    <location>
        <position position="436"/>
    </location>
</feature>
<dbReference type="InterPro" id="IPR050151">
    <property type="entry name" value="Class-I_Pyr_Nuc-Dis_Oxidored"/>
</dbReference>
<dbReference type="NCBIfam" id="TIGR01350">
    <property type="entry name" value="lipoamide_DH"/>
    <property type="match status" value="1"/>
</dbReference>
<dbReference type="InterPro" id="IPR004099">
    <property type="entry name" value="Pyr_nucl-diS_OxRdtase_dimer"/>
</dbReference>
<feature type="disulfide bond" description="Redox-active" evidence="15">
    <location>
        <begin position="41"/>
        <end position="46"/>
    </location>
</feature>
<evidence type="ECO:0000256" key="2">
    <source>
        <dbReference type="ARBA" id="ARBA00007532"/>
    </source>
</evidence>
<dbReference type="GO" id="GO:0004148">
    <property type="term" value="F:dihydrolipoyl dehydrogenase (NADH) activity"/>
    <property type="evidence" value="ECO:0007669"/>
    <property type="project" value="UniProtKB-EC"/>
</dbReference>
<gene>
    <name evidence="19" type="primary">lpd</name>
    <name evidence="19" type="ORF">BN988_02042</name>
</gene>
<evidence type="ECO:0000256" key="7">
    <source>
        <dbReference type="ARBA" id="ARBA00022827"/>
    </source>
</evidence>
<evidence type="ECO:0000259" key="18">
    <source>
        <dbReference type="Pfam" id="PF07992"/>
    </source>
</evidence>
<name>W9ALH9_9BACI</name>
<feature type="binding site" evidence="14">
    <location>
        <position position="306"/>
    </location>
    <ligand>
        <name>FAD</name>
        <dbReference type="ChEBI" id="CHEBI:57692"/>
    </ligand>
</feature>
<evidence type="ECO:0000256" key="12">
    <source>
        <dbReference type="ARBA" id="ARBA00049187"/>
    </source>
</evidence>
<comment type="miscellaneous">
    <text evidence="16">The active site is a redox-active disulfide bond.</text>
</comment>
<feature type="binding site" evidence="14">
    <location>
        <position position="113"/>
    </location>
    <ligand>
        <name>FAD</name>
        <dbReference type="ChEBI" id="CHEBI:57692"/>
    </ligand>
</feature>
<proteinExistence type="inferred from homology"/>
<dbReference type="Gene3D" id="3.50.50.60">
    <property type="entry name" value="FAD/NAD(P)-binding domain"/>
    <property type="match status" value="2"/>
</dbReference>
<dbReference type="InterPro" id="IPR023753">
    <property type="entry name" value="FAD/NAD-binding_dom"/>
</dbReference>
<feature type="binding site" evidence="14">
    <location>
        <position position="268"/>
    </location>
    <ligand>
        <name>NAD(+)</name>
        <dbReference type="ChEBI" id="CHEBI:57540"/>
    </ligand>
</feature>
<keyword evidence="14" id="KW-0547">Nucleotide-binding</keyword>
<feature type="binding site" evidence="14">
    <location>
        <begin position="178"/>
        <end position="185"/>
    </location>
    <ligand>
        <name>NAD(+)</name>
        <dbReference type="ChEBI" id="CHEBI:57540"/>
    </ligand>
</feature>
<dbReference type="PROSITE" id="PS00076">
    <property type="entry name" value="PYRIDINE_REDOX_1"/>
    <property type="match status" value="1"/>
</dbReference>
<dbReference type="EC" id="1.8.1.4" evidence="3 16"/>
<keyword evidence="9 14" id="KW-0520">NAD</keyword>
<dbReference type="GO" id="GO:0006103">
    <property type="term" value="P:2-oxoglutarate metabolic process"/>
    <property type="evidence" value="ECO:0007669"/>
    <property type="project" value="TreeGrafter"/>
</dbReference>
<evidence type="ECO:0000256" key="10">
    <source>
        <dbReference type="ARBA" id="ARBA00023157"/>
    </source>
</evidence>
<evidence type="ECO:0000256" key="14">
    <source>
        <dbReference type="PIRSR" id="PIRSR000350-3"/>
    </source>
</evidence>
<keyword evidence="6 16" id="KW-0285">Flavoprotein</keyword>
<protein>
    <recommendedName>
        <fullName evidence="4 16">Dihydrolipoyl dehydrogenase</fullName>
        <ecNumber evidence="3 16">1.8.1.4</ecNumber>
    </recommendedName>
</protein>
<evidence type="ECO:0000256" key="11">
    <source>
        <dbReference type="ARBA" id="ARBA00023284"/>
    </source>
</evidence>
<reference evidence="19" key="2">
    <citation type="submission" date="2014-03" db="EMBL/GenBank/DDBJ databases">
        <authorList>
            <person name="Urmite Genomes"/>
        </authorList>
    </citation>
    <scope>NUCLEOTIDE SEQUENCE</scope>
    <source>
        <strain evidence="19">S1</strain>
    </source>
</reference>
<dbReference type="STRING" id="171693.BN988_02042"/>
<keyword evidence="7 14" id="KW-0274">FAD</keyword>
<dbReference type="Pfam" id="PF07992">
    <property type="entry name" value="Pyr_redox_2"/>
    <property type="match status" value="1"/>
</dbReference>
<evidence type="ECO:0000256" key="5">
    <source>
        <dbReference type="ARBA" id="ARBA00022490"/>
    </source>
</evidence>
<evidence type="ECO:0000256" key="13">
    <source>
        <dbReference type="PIRSR" id="PIRSR000350-2"/>
    </source>
</evidence>
<comment type="subcellular location">
    <subcellularLocation>
        <location evidence="1">Cytoplasm</location>
    </subcellularLocation>
</comment>
<keyword evidence="8 16" id="KW-0560">Oxidoreductase</keyword>
<evidence type="ECO:0000259" key="17">
    <source>
        <dbReference type="Pfam" id="PF02852"/>
    </source>
</evidence>
<dbReference type="Proteomes" id="UP000028863">
    <property type="component" value="Unassembled WGS sequence"/>
</dbReference>
<dbReference type="Gene3D" id="3.30.390.30">
    <property type="match status" value="1"/>
</dbReference>
<comment type="catalytic activity">
    <reaction evidence="12 16">
        <text>N(6)-[(R)-dihydrolipoyl]-L-lysyl-[protein] + NAD(+) = N(6)-[(R)-lipoyl]-L-lysyl-[protein] + NADH + H(+)</text>
        <dbReference type="Rhea" id="RHEA:15045"/>
        <dbReference type="Rhea" id="RHEA-COMP:10474"/>
        <dbReference type="Rhea" id="RHEA-COMP:10475"/>
        <dbReference type="ChEBI" id="CHEBI:15378"/>
        <dbReference type="ChEBI" id="CHEBI:57540"/>
        <dbReference type="ChEBI" id="CHEBI:57945"/>
        <dbReference type="ChEBI" id="CHEBI:83099"/>
        <dbReference type="ChEBI" id="CHEBI:83100"/>
        <dbReference type="EC" id="1.8.1.4"/>
    </reaction>
</comment>
<accession>W9ALH9</accession>
<dbReference type="PANTHER" id="PTHR22912:SF217">
    <property type="entry name" value="DIHYDROLIPOYL DEHYDROGENASE"/>
    <property type="match status" value="1"/>
</dbReference>
<dbReference type="PRINTS" id="PR00368">
    <property type="entry name" value="FADPNR"/>
</dbReference>
<keyword evidence="5" id="KW-0963">Cytoplasm</keyword>
<keyword evidence="10" id="KW-1015">Disulfide bond</keyword>
<evidence type="ECO:0000313" key="19">
    <source>
        <dbReference type="EMBL" id="CDO03526.1"/>
    </source>
</evidence>
<dbReference type="FunFam" id="3.30.390.30:FF:000001">
    <property type="entry name" value="Dihydrolipoyl dehydrogenase"/>
    <property type="match status" value="1"/>
</dbReference>
<dbReference type="EMBL" id="CCAX010000001">
    <property type="protein sequence ID" value="CDO03526.1"/>
    <property type="molecule type" value="Genomic_DNA"/>
</dbReference>
<dbReference type="PRINTS" id="PR00411">
    <property type="entry name" value="PNDRDTASEI"/>
</dbReference>